<dbReference type="EMBL" id="JALGAR010000005">
    <property type="protein sequence ID" value="MCI4659426.1"/>
    <property type="molecule type" value="Genomic_DNA"/>
</dbReference>
<proteinExistence type="predicted"/>
<name>A0AA41QXF1_9MICO</name>
<dbReference type="AlphaFoldDB" id="A0AA41QXF1"/>
<gene>
    <name evidence="1" type="ORF">MQH31_16610</name>
</gene>
<evidence type="ECO:0000313" key="2">
    <source>
        <dbReference type="Proteomes" id="UP001165341"/>
    </source>
</evidence>
<organism evidence="1 2">
    <name type="scientific">Cryobacterium zhongshanensis</name>
    <dbReference type="NCBI Taxonomy" id="2928153"/>
    <lineage>
        <taxon>Bacteria</taxon>
        <taxon>Bacillati</taxon>
        <taxon>Actinomycetota</taxon>
        <taxon>Actinomycetes</taxon>
        <taxon>Micrococcales</taxon>
        <taxon>Microbacteriaceae</taxon>
        <taxon>Cryobacterium</taxon>
    </lineage>
</organism>
<comment type="caution">
    <text evidence="1">The sequence shown here is derived from an EMBL/GenBank/DDBJ whole genome shotgun (WGS) entry which is preliminary data.</text>
</comment>
<evidence type="ECO:0000313" key="1">
    <source>
        <dbReference type="EMBL" id="MCI4659426.1"/>
    </source>
</evidence>
<keyword evidence="2" id="KW-1185">Reference proteome</keyword>
<reference evidence="1" key="1">
    <citation type="submission" date="2022-03" db="EMBL/GenBank/DDBJ databases">
        <title>Cryobacterium sp. nov. strain ZS14-85, isolated from Antarctic soil.</title>
        <authorList>
            <person name="Li J."/>
            <person name="Niu G."/>
        </authorList>
    </citation>
    <scope>NUCLEOTIDE SEQUENCE</scope>
    <source>
        <strain evidence="1">ZS14-85</strain>
    </source>
</reference>
<sequence length="217" mass="22912">MSPRPSVVFSAFRSNSDPRLQGWVAFRQSVQAGSRTGELLRAGAPARAGELARDTGFARAGELARTGDAELVPEGRDRPRGVATVATVADSGHSGHSGIWRLLASNSRELGRSSSVYATFAGARAHVLELRDQCDAMVATVVTGPSAGTHGWVVTVGERIVMTAGRWYGAASASREAAAGTIEAFRIALVAEDARHATEAGRRGTRVLSEEERAQAW</sequence>
<accession>A0AA41QXF1</accession>
<dbReference type="Proteomes" id="UP001165341">
    <property type="component" value="Unassembled WGS sequence"/>
</dbReference>
<dbReference type="RefSeq" id="WP_243012944.1">
    <property type="nucleotide sequence ID" value="NZ_JALGAR010000005.1"/>
</dbReference>
<protein>
    <submittedName>
        <fullName evidence="1">Uncharacterized protein</fullName>
    </submittedName>
</protein>